<dbReference type="InterPro" id="IPR003370">
    <property type="entry name" value="Chromate_transpt"/>
</dbReference>
<keyword evidence="4 7" id="KW-0812">Transmembrane</keyword>
<feature type="transmembrane region" description="Helical" evidence="7">
    <location>
        <begin position="46"/>
        <end position="67"/>
    </location>
</feature>
<evidence type="ECO:0000256" key="4">
    <source>
        <dbReference type="ARBA" id="ARBA00022692"/>
    </source>
</evidence>
<dbReference type="RefSeq" id="WP_134115855.1">
    <property type="nucleotide sequence ID" value="NZ_SOEG01000007.1"/>
</dbReference>
<dbReference type="PANTHER" id="PTHR43663">
    <property type="entry name" value="CHROMATE TRANSPORT PROTEIN-RELATED"/>
    <property type="match status" value="1"/>
</dbReference>
<keyword evidence="5 7" id="KW-1133">Transmembrane helix</keyword>
<reference evidence="8 9" key="1">
    <citation type="submission" date="2019-03" db="EMBL/GenBank/DDBJ databases">
        <title>Subsurface microbial communities from deep shales in Ohio and West Virginia, USA.</title>
        <authorList>
            <person name="Wrighton K."/>
        </authorList>
    </citation>
    <scope>NUCLEOTIDE SEQUENCE [LARGE SCALE GENOMIC DNA]</scope>
    <source>
        <strain evidence="8 9">MSL 6dP</strain>
    </source>
</reference>
<gene>
    <name evidence="8" type="ORF">C7959_10772</name>
</gene>
<evidence type="ECO:0000256" key="2">
    <source>
        <dbReference type="ARBA" id="ARBA00005262"/>
    </source>
</evidence>
<evidence type="ECO:0000256" key="6">
    <source>
        <dbReference type="ARBA" id="ARBA00023136"/>
    </source>
</evidence>
<protein>
    <submittedName>
        <fullName evidence="8">Chromate transporter</fullName>
    </submittedName>
</protein>
<sequence>MVLINLFFIFFKIGLFTFGGGYAMLPLIQEEMIAHGWLNIDQFVDIVAVSQMTPGAIAINTATFVGYKVGGIIGALCSTFGVISPSLFIITIVATAMNKFKDYPLVEGAWQGIRPAVVGLIMAAVISIAQEVILDINGVVIGVVALILLVKLKLHPIAVIIISALLGLILGLL</sequence>
<keyword evidence="6 7" id="KW-0472">Membrane</keyword>
<feature type="transmembrane region" description="Helical" evidence="7">
    <location>
        <begin position="117"/>
        <end position="148"/>
    </location>
</feature>
<dbReference type="GO" id="GO:0005886">
    <property type="term" value="C:plasma membrane"/>
    <property type="evidence" value="ECO:0007669"/>
    <property type="project" value="UniProtKB-SubCell"/>
</dbReference>
<keyword evidence="3" id="KW-1003">Cell membrane</keyword>
<comment type="caution">
    <text evidence="8">The sequence shown here is derived from an EMBL/GenBank/DDBJ whole genome shotgun (WGS) entry which is preliminary data.</text>
</comment>
<accession>A0A4V3GYG4</accession>
<keyword evidence="9" id="KW-1185">Reference proteome</keyword>
<dbReference type="Pfam" id="PF02417">
    <property type="entry name" value="Chromate_transp"/>
    <property type="match status" value="1"/>
</dbReference>
<evidence type="ECO:0000256" key="5">
    <source>
        <dbReference type="ARBA" id="ARBA00022989"/>
    </source>
</evidence>
<evidence type="ECO:0000313" key="9">
    <source>
        <dbReference type="Proteomes" id="UP000295832"/>
    </source>
</evidence>
<organism evidence="8 9">
    <name type="scientific">Orenia marismortui</name>
    <dbReference type="NCBI Taxonomy" id="46469"/>
    <lineage>
        <taxon>Bacteria</taxon>
        <taxon>Bacillati</taxon>
        <taxon>Bacillota</taxon>
        <taxon>Clostridia</taxon>
        <taxon>Halanaerobiales</taxon>
        <taxon>Halobacteroidaceae</taxon>
        <taxon>Orenia</taxon>
    </lineage>
</organism>
<evidence type="ECO:0000256" key="7">
    <source>
        <dbReference type="SAM" id="Phobius"/>
    </source>
</evidence>
<evidence type="ECO:0000256" key="3">
    <source>
        <dbReference type="ARBA" id="ARBA00022475"/>
    </source>
</evidence>
<evidence type="ECO:0000313" key="8">
    <source>
        <dbReference type="EMBL" id="TDX52364.1"/>
    </source>
</evidence>
<comment type="similarity">
    <text evidence="2">Belongs to the chromate ion transporter (CHR) (TC 2.A.51) family.</text>
</comment>
<dbReference type="EMBL" id="SOEG01000007">
    <property type="protein sequence ID" value="TDX52364.1"/>
    <property type="molecule type" value="Genomic_DNA"/>
</dbReference>
<evidence type="ECO:0000256" key="1">
    <source>
        <dbReference type="ARBA" id="ARBA00004651"/>
    </source>
</evidence>
<proteinExistence type="inferred from homology"/>
<dbReference type="GO" id="GO:0015109">
    <property type="term" value="F:chromate transmembrane transporter activity"/>
    <property type="evidence" value="ECO:0007669"/>
    <property type="project" value="InterPro"/>
</dbReference>
<dbReference type="STRING" id="926561.GCA_000379025_01387"/>
<dbReference type="Proteomes" id="UP000295832">
    <property type="component" value="Unassembled WGS sequence"/>
</dbReference>
<name>A0A4V3GYG4_9FIRM</name>
<comment type="subcellular location">
    <subcellularLocation>
        <location evidence="1">Cell membrane</location>
        <topology evidence="1">Multi-pass membrane protein</topology>
    </subcellularLocation>
</comment>
<feature type="transmembrane region" description="Helical" evidence="7">
    <location>
        <begin position="73"/>
        <end position="96"/>
    </location>
</feature>
<dbReference type="PANTHER" id="PTHR43663:SF1">
    <property type="entry name" value="CHROMATE TRANSPORTER"/>
    <property type="match status" value="1"/>
</dbReference>
<dbReference type="InterPro" id="IPR052518">
    <property type="entry name" value="CHR_Transporter"/>
</dbReference>
<feature type="transmembrane region" description="Helical" evidence="7">
    <location>
        <begin position="6"/>
        <end position="25"/>
    </location>
</feature>
<dbReference type="AlphaFoldDB" id="A0A4V3GYG4"/>
<feature type="transmembrane region" description="Helical" evidence="7">
    <location>
        <begin position="154"/>
        <end position="172"/>
    </location>
</feature>